<dbReference type="InterPro" id="IPR001753">
    <property type="entry name" value="Enoyl-CoA_hydra/iso"/>
</dbReference>
<comment type="similarity">
    <text evidence="1">Belongs to the enoyl-CoA hydratase/isomerase family.</text>
</comment>
<dbReference type="EMBL" id="HBUE01218137">
    <property type="protein sequence ID" value="CAG6538195.1"/>
    <property type="molecule type" value="Transcribed_RNA"/>
</dbReference>
<name>A0A8D8MSA5_CULPI</name>
<evidence type="ECO:0000256" key="1">
    <source>
        <dbReference type="ARBA" id="ARBA00005254"/>
    </source>
</evidence>
<dbReference type="Gene3D" id="1.10.287.2460">
    <property type="match status" value="1"/>
</dbReference>
<protein>
    <submittedName>
        <fullName evidence="2">Probable enoyl-CoA hydratase, mitochondrial</fullName>
    </submittedName>
</protein>
<reference evidence="2" key="1">
    <citation type="submission" date="2021-05" db="EMBL/GenBank/DDBJ databases">
        <authorList>
            <person name="Alioto T."/>
            <person name="Alioto T."/>
            <person name="Gomez Garrido J."/>
        </authorList>
    </citation>
    <scope>NUCLEOTIDE SEQUENCE</scope>
</reference>
<proteinExistence type="inferred from homology"/>
<dbReference type="EMBL" id="HBUE01324702">
    <property type="protein sequence ID" value="CAG6590207.1"/>
    <property type="molecule type" value="Transcribed_RNA"/>
</dbReference>
<accession>A0A8D8MSA5</accession>
<dbReference type="InterPro" id="IPR029045">
    <property type="entry name" value="ClpP/crotonase-like_dom_sf"/>
</dbReference>
<dbReference type="SUPFAM" id="SSF52096">
    <property type="entry name" value="ClpP/crotonase"/>
    <property type="match status" value="1"/>
</dbReference>
<organism evidence="2">
    <name type="scientific">Culex pipiens</name>
    <name type="common">House mosquito</name>
    <dbReference type="NCBI Taxonomy" id="7175"/>
    <lineage>
        <taxon>Eukaryota</taxon>
        <taxon>Metazoa</taxon>
        <taxon>Ecdysozoa</taxon>
        <taxon>Arthropoda</taxon>
        <taxon>Hexapoda</taxon>
        <taxon>Insecta</taxon>
        <taxon>Pterygota</taxon>
        <taxon>Neoptera</taxon>
        <taxon>Endopterygota</taxon>
        <taxon>Diptera</taxon>
        <taxon>Nematocera</taxon>
        <taxon>Culicoidea</taxon>
        <taxon>Culicidae</taxon>
        <taxon>Culicinae</taxon>
        <taxon>Culicini</taxon>
        <taxon>Culex</taxon>
        <taxon>Culex</taxon>
    </lineage>
</organism>
<sequence>MWSTLRASLRQVTPFRYHFRQLCSAVESTEIKPSEPADPVILVEKQGSITMIGLNRPQVRNAIDAETGRKLTAAIEQFENDETATVGVLHGIGGSFCSGYDLSEMTSPDYNPQSVILQRAGVMGPTRRNFRKPVVCAVSGYCVAGGLELALMCDLRVVEEQAVMGFYNRRFGVPLVDGGSVRLAALIGMSRALDLVLTGRGVRAKEALEIGLANRVVAVGTGLGQAFNLAASIAKYPQKSLNHDRNSMYHAVYQAKTLQEAMEYEVLTAGEDLLKDAVYGATRFAEGVGKHGKFQDIKEKRMADWEKEELAHEIKVAEERGSEKPKAKL</sequence>
<evidence type="ECO:0000313" key="2">
    <source>
        <dbReference type="EMBL" id="CAG6538195.1"/>
    </source>
</evidence>
<dbReference type="NCBIfam" id="NF006108">
    <property type="entry name" value="PRK08259.1"/>
    <property type="match status" value="1"/>
</dbReference>
<dbReference type="CDD" id="cd06558">
    <property type="entry name" value="crotonase-like"/>
    <property type="match status" value="1"/>
</dbReference>
<dbReference type="Pfam" id="PF00378">
    <property type="entry name" value="ECH_1"/>
    <property type="match status" value="1"/>
</dbReference>
<dbReference type="EMBL" id="HBUE01098055">
    <property type="protein sequence ID" value="CAG6483942.1"/>
    <property type="molecule type" value="Transcribed_RNA"/>
</dbReference>
<dbReference type="AlphaFoldDB" id="A0A8D8MSA5"/>
<dbReference type="Gene3D" id="3.90.226.10">
    <property type="entry name" value="2-enoyl-CoA Hydratase, Chain A, domain 1"/>
    <property type="match status" value="1"/>
</dbReference>
<dbReference type="PANTHER" id="PTHR43802">
    <property type="entry name" value="ENOYL-COA HYDRATASE"/>
    <property type="match status" value="1"/>
</dbReference>
<dbReference type="PANTHER" id="PTHR43802:SF1">
    <property type="entry name" value="IP11341P-RELATED"/>
    <property type="match status" value="1"/>
</dbReference>